<accession>A0A8S2E234</accession>
<dbReference type="AlphaFoldDB" id="A0A8S2E234"/>
<evidence type="ECO:0000313" key="1">
    <source>
        <dbReference type="EMBL" id="CAF1049848.1"/>
    </source>
</evidence>
<evidence type="ECO:0000313" key="3">
    <source>
        <dbReference type="Proteomes" id="UP000677228"/>
    </source>
</evidence>
<gene>
    <name evidence="1" type="ORF">OVA965_LOCUS16883</name>
    <name evidence="2" type="ORF">TMI583_LOCUS16895</name>
</gene>
<reference evidence="1" key="1">
    <citation type="submission" date="2021-02" db="EMBL/GenBank/DDBJ databases">
        <authorList>
            <person name="Nowell W R."/>
        </authorList>
    </citation>
    <scope>NUCLEOTIDE SEQUENCE</scope>
</reference>
<organism evidence="1 3">
    <name type="scientific">Didymodactylos carnosus</name>
    <dbReference type="NCBI Taxonomy" id="1234261"/>
    <lineage>
        <taxon>Eukaryota</taxon>
        <taxon>Metazoa</taxon>
        <taxon>Spiralia</taxon>
        <taxon>Gnathifera</taxon>
        <taxon>Rotifera</taxon>
        <taxon>Eurotatoria</taxon>
        <taxon>Bdelloidea</taxon>
        <taxon>Philodinida</taxon>
        <taxon>Philodinidae</taxon>
        <taxon>Didymodactylos</taxon>
    </lineage>
</organism>
<comment type="caution">
    <text evidence="1">The sequence shown here is derived from an EMBL/GenBank/DDBJ whole genome shotgun (WGS) entry which is preliminary data.</text>
</comment>
<proteinExistence type="predicted"/>
<dbReference type="EMBL" id="CAJNOK010007948">
    <property type="protein sequence ID" value="CAF1049848.1"/>
    <property type="molecule type" value="Genomic_DNA"/>
</dbReference>
<sequence length="631" mass="72725">MAGQENNNKCLLLLAIEIIRKELERSLLTKPAIRPFALMALNARSSDTLKRLVTEAAEQESSGDYLPQGDWHATKNFMGIIWTVLQGSGIEDSLSLLYGTATIKSIMNVHDYKKSLRALKLIYIYLFTEQLHAFVEENNADVQHRQHIVAQFEKSEQMNDQLLLECSDILTKYNEWRHRKLSSINFRFWDLILNDFISPLLSHVIAIRSGDYDARLEAWLCYTKYFFIFNHYKYAKMACSYIFELQTTSTYLKTNLKNLVSASVTGKPFTKLALDEAIECTINKESKSKSGISGRMDNDHLHGYYRSSCLSAKMLKTTEELLDIEHRGNELNIENTISRIKRDNDDLKKIFSSVKINPFLLKNDANFIRLSTGVIIPNDVVKELINATAIGEEQTVNFITKRIIEKSVKYNDRIPQNRIRTLSSWQQVPRVIKENPDKKKKINIFLSTIAIVKTHRVIDMNYIFKYEFTEQPLSLANENGMLYHPTGKSLLTSYFEELFPQHVHNGVFPITGQTHYLIDGYDLLSTTPPIKATTYEEYGKELMNNIVSLFDRMQRIDIVFSSDQQCQFTDFLTYSSLKSDVVKAVVRPEFKLTTQKPKAWQDFIASNEGTIAECCKKVSTIKTFIAKYEHP</sequence>
<dbReference type="Proteomes" id="UP000677228">
    <property type="component" value="Unassembled WGS sequence"/>
</dbReference>
<protein>
    <submittedName>
        <fullName evidence="1">Uncharacterized protein</fullName>
    </submittedName>
</protein>
<dbReference type="PANTHER" id="PTHR47018">
    <property type="entry name" value="CXC DOMAIN-CONTAINING PROTEIN-RELATED"/>
    <property type="match status" value="1"/>
</dbReference>
<dbReference type="EMBL" id="CAJOBA010007961">
    <property type="protein sequence ID" value="CAF3816770.1"/>
    <property type="molecule type" value="Genomic_DNA"/>
</dbReference>
<name>A0A8S2E234_9BILA</name>
<dbReference type="PANTHER" id="PTHR47018:SF3">
    <property type="entry name" value="MYCBP-ASSOCIATED PROTEIN"/>
    <property type="match status" value="1"/>
</dbReference>
<evidence type="ECO:0000313" key="2">
    <source>
        <dbReference type="EMBL" id="CAF3816770.1"/>
    </source>
</evidence>
<dbReference type="Proteomes" id="UP000682733">
    <property type="component" value="Unassembled WGS sequence"/>
</dbReference>